<evidence type="ECO:0000256" key="6">
    <source>
        <dbReference type="ARBA" id="ARBA00023077"/>
    </source>
</evidence>
<evidence type="ECO:0000256" key="4">
    <source>
        <dbReference type="ARBA" id="ARBA00022692"/>
    </source>
</evidence>
<keyword evidence="5 12" id="KW-0732">Signal</keyword>
<organism evidence="15 16">
    <name type="scientific">Flagellimonas nanhaiensis</name>
    <dbReference type="NCBI Taxonomy" id="2292706"/>
    <lineage>
        <taxon>Bacteria</taxon>
        <taxon>Pseudomonadati</taxon>
        <taxon>Bacteroidota</taxon>
        <taxon>Flavobacteriia</taxon>
        <taxon>Flavobacteriales</taxon>
        <taxon>Flavobacteriaceae</taxon>
        <taxon>Flagellimonas</taxon>
    </lineage>
</organism>
<evidence type="ECO:0000256" key="9">
    <source>
        <dbReference type="ARBA" id="ARBA00023237"/>
    </source>
</evidence>
<dbReference type="GO" id="GO:0009279">
    <property type="term" value="C:cell outer membrane"/>
    <property type="evidence" value="ECO:0007669"/>
    <property type="project" value="UniProtKB-SubCell"/>
</dbReference>
<dbReference type="SUPFAM" id="SSF49464">
    <property type="entry name" value="Carboxypeptidase regulatory domain-like"/>
    <property type="match status" value="1"/>
</dbReference>
<evidence type="ECO:0000256" key="2">
    <source>
        <dbReference type="ARBA" id="ARBA00022448"/>
    </source>
</evidence>
<dbReference type="CDD" id="cd01347">
    <property type="entry name" value="ligand_gated_channel"/>
    <property type="match status" value="1"/>
</dbReference>
<name>A0A371JQ44_9FLAO</name>
<protein>
    <submittedName>
        <fullName evidence="15">TonB-dependent receptor</fullName>
    </submittedName>
</protein>
<dbReference type="InterPro" id="IPR008969">
    <property type="entry name" value="CarboxyPept-like_regulatory"/>
</dbReference>
<evidence type="ECO:0000256" key="11">
    <source>
        <dbReference type="RuleBase" id="RU003357"/>
    </source>
</evidence>
<comment type="caution">
    <text evidence="15">The sequence shown here is derived from an EMBL/GenBank/DDBJ whole genome shotgun (WGS) entry which is preliminary data.</text>
</comment>
<dbReference type="InterPro" id="IPR037066">
    <property type="entry name" value="Plug_dom_sf"/>
</dbReference>
<feature type="signal peptide" evidence="12">
    <location>
        <begin position="1"/>
        <end position="28"/>
    </location>
</feature>
<evidence type="ECO:0000256" key="12">
    <source>
        <dbReference type="SAM" id="SignalP"/>
    </source>
</evidence>
<feature type="chain" id="PRO_5016723170" evidence="12">
    <location>
        <begin position="29"/>
        <end position="813"/>
    </location>
</feature>
<evidence type="ECO:0000256" key="3">
    <source>
        <dbReference type="ARBA" id="ARBA00022452"/>
    </source>
</evidence>
<dbReference type="Gene3D" id="2.170.130.10">
    <property type="entry name" value="TonB-dependent receptor, plug domain"/>
    <property type="match status" value="1"/>
</dbReference>
<keyword evidence="4 10" id="KW-0812">Transmembrane</keyword>
<dbReference type="Pfam" id="PF00593">
    <property type="entry name" value="TonB_dep_Rec_b-barrel"/>
    <property type="match status" value="1"/>
</dbReference>
<evidence type="ECO:0000256" key="7">
    <source>
        <dbReference type="ARBA" id="ARBA00023136"/>
    </source>
</evidence>
<keyword evidence="9 10" id="KW-0998">Cell outer membrane</keyword>
<dbReference type="Proteomes" id="UP000261828">
    <property type="component" value="Unassembled WGS sequence"/>
</dbReference>
<keyword evidence="16" id="KW-1185">Reference proteome</keyword>
<evidence type="ECO:0000259" key="14">
    <source>
        <dbReference type="Pfam" id="PF07715"/>
    </source>
</evidence>
<dbReference type="InterPro" id="IPR039426">
    <property type="entry name" value="TonB-dep_rcpt-like"/>
</dbReference>
<feature type="domain" description="TonB-dependent receptor plug" evidence="14">
    <location>
        <begin position="122"/>
        <end position="229"/>
    </location>
</feature>
<evidence type="ECO:0000256" key="8">
    <source>
        <dbReference type="ARBA" id="ARBA00023170"/>
    </source>
</evidence>
<comment type="subcellular location">
    <subcellularLocation>
        <location evidence="1 10">Cell outer membrane</location>
        <topology evidence="1 10">Multi-pass membrane protein</topology>
    </subcellularLocation>
</comment>
<evidence type="ECO:0000256" key="5">
    <source>
        <dbReference type="ARBA" id="ARBA00022729"/>
    </source>
</evidence>
<dbReference type="GO" id="GO:0044718">
    <property type="term" value="P:siderophore transmembrane transport"/>
    <property type="evidence" value="ECO:0007669"/>
    <property type="project" value="TreeGrafter"/>
</dbReference>
<keyword evidence="7 10" id="KW-0472">Membrane</keyword>
<evidence type="ECO:0000313" key="16">
    <source>
        <dbReference type="Proteomes" id="UP000261828"/>
    </source>
</evidence>
<accession>A0A371JQ44</accession>
<dbReference type="Pfam" id="PF07715">
    <property type="entry name" value="Plug"/>
    <property type="match status" value="1"/>
</dbReference>
<evidence type="ECO:0000256" key="1">
    <source>
        <dbReference type="ARBA" id="ARBA00004571"/>
    </source>
</evidence>
<dbReference type="PROSITE" id="PS52016">
    <property type="entry name" value="TONB_DEPENDENT_REC_3"/>
    <property type="match status" value="1"/>
</dbReference>
<keyword evidence="6 11" id="KW-0798">TonB box</keyword>
<dbReference type="InterPro" id="IPR012910">
    <property type="entry name" value="Plug_dom"/>
</dbReference>
<dbReference type="PANTHER" id="PTHR30069:SF29">
    <property type="entry name" value="HEMOGLOBIN AND HEMOGLOBIN-HAPTOGLOBIN-BINDING PROTEIN 1-RELATED"/>
    <property type="match status" value="1"/>
</dbReference>
<dbReference type="InterPro" id="IPR000531">
    <property type="entry name" value="Beta-barrel_TonB"/>
</dbReference>
<keyword evidence="3 10" id="KW-1134">Transmembrane beta strand</keyword>
<sequence>MQFFNSRMRILGIIPFLFFLFFSSSVLAQEITILDSDSGIPVVNIAIYNKDKSKTTISDQNGKCDLEVFERNEKITFKHISYEVYTTTKAQIGKKGNRVYLSLKAEELQEVVMSVSKWEQQKKHVPQKIESIDAQSISIATPQTSADLLQTSGKVFVQKSQLGGGSPMIRGFATNRLLLSVDGVRMNNAIFRGGNIQNVISIDPFTVKNTEVIFGPGSVIYGSDAIGGVMNFFTKNPHFSFTDSLAVSGRVDYRFASANNENTVHADLNLGKQKWASYTSFTYNNFDDLVMGKHGPDSYLRSNFAARRNGTDVLLENGDSRKQVTSGYDQFNFLQKVTYRPNTTWKYDLGLHYSETSDFSRYDRLIRPDNSGDGLRSAEWFYGPQKWFMGNLQITKKGKNKFYDGVKLTTAYQHFEESRNERGFQDDERFTSQEKVDALSVNLDFENKKIGDLRLYYGAEYIFNKVHSQGSQKNIVSNETIDAASRYPDGATWQTFAGYINGEYQLKPNFTLLSGARYSQVWVDAQFDKTFYPFPFDEADLITGAFTGSLGFSWFPKADLQVTLNGSTGFRAPNIDDIGKIFDSEPGSVVVPNPELEPEYAYNAEMGIRKNFKDKLVLKGAAYYTYLVDALVRRDFTFNGESEIMFHGELSNVQAIQNAAKAYVYGFEFGLDAYFNDNWAVSSNLTLTEGTEEDDDGMDSPARHAAPTFADVHLIWKNQKVKADFFLNYNGEINYADLALSERSKAYIYASDSDGNPYSPSWYTLNFRSQYQISNALKATMSLENITNQRYRTYSSGIVAPGTNLILSLGYSF</sequence>
<keyword evidence="2 10" id="KW-0813">Transport</keyword>
<dbReference type="GO" id="GO:0015344">
    <property type="term" value="F:siderophore uptake transmembrane transporter activity"/>
    <property type="evidence" value="ECO:0007669"/>
    <property type="project" value="TreeGrafter"/>
</dbReference>
<dbReference type="EMBL" id="QTJX01000002">
    <property type="protein sequence ID" value="RDY59630.1"/>
    <property type="molecule type" value="Genomic_DNA"/>
</dbReference>
<evidence type="ECO:0000256" key="10">
    <source>
        <dbReference type="PROSITE-ProRule" id="PRU01360"/>
    </source>
</evidence>
<dbReference type="Gene3D" id="2.40.170.20">
    <property type="entry name" value="TonB-dependent receptor, beta-barrel domain"/>
    <property type="match status" value="1"/>
</dbReference>
<dbReference type="RefSeq" id="WP_116184243.1">
    <property type="nucleotide sequence ID" value="NZ_QTJX01000002.1"/>
</dbReference>
<gene>
    <name evidence="15" type="ORF">DX873_09665</name>
</gene>
<reference evidence="15 16" key="1">
    <citation type="submission" date="2018-08" db="EMBL/GenBank/DDBJ databases">
        <title>Muricauda nanhaiensis sp. nov., isolated from seawater of the South China Sea.</title>
        <authorList>
            <person name="Dang Y."/>
        </authorList>
    </citation>
    <scope>NUCLEOTIDE SEQUENCE [LARGE SCALE GENOMIC DNA]</scope>
    <source>
        <strain evidence="15 16">SM1704</strain>
    </source>
</reference>
<evidence type="ECO:0000313" key="15">
    <source>
        <dbReference type="EMBL" id="RDY59630.1"/>
    </source>
</evidence>
<dbReference type="AlphaFoldDB" id="A0A371JQ44"/>
<feature type="domain" description="TonB-dependent receptor-like beta-barrel" evidence="13">
    <location>
        <begin position="373"/>
        <end position="786"/>
    </location>
</feature>
<dbReference type="OrthoDB" id="9764669at2"/>
<dbReference type="InterPro" id="IPR036942">
    <property type="entry name" value="Beta-barrel_TonB_sf"/>
</dbReference>
<evidence type="ECO:0000259" key="13">
    <source>
        <dbReference type="Pfam" id="PF00593"/>
    </source>
</evidence>
<keyword evidence="8 15" id="KW-0675">Receptor</keyword>
<comment type="similarity">
    <text evidence="10 11">Belongs to the TonB-dependent receptor family.</text>
</comment>
<dbReference type="PANTHER" id="PTHR30069">
    <property type="entry name" value="TONB-DEPENDENT OUTER MEMBRANE RECEPTOR"/>
    <property type="match status" value="1"/>
</dbReference>
<proteinExistence type="inferred from homology"/>
<dbReference type="SUPFAM" id="SSF56935">
    <property type="entry name" value="Porins"/>
    <property type="match status" value="1"/>
</dbReference>